<accession>A0A450W6T5</accession>
<dbReference type="InterPro" id="IPR009734">
    <property type="entry name" value="Myoviridae_GpU"/>
</dbReference>
<evidence type="ECO:0008006" key="2">
    <source>
        <dbReference type="Google" id="ProtNLM"/>
    </source>
</evidence>
<reference evidence="1" key="1">
    <citation type="submission" date="2019-02" db="EMBL/GenBank/DDBJ databases">
        <authorList>
            <person name="Gruber-Vodicka R. H."/>
            <person name="Seah K. B. B."/>
        </authorList>
    </citation>
    <scope>NUCLEOTIDE SEQUENCE</scope>
    <source>
        <strain evidence="1">BECK_BY7</strain>
    </source>
</reference>
<dbReference type="Pfam" id="PF06995">
    <property type="entry name" value="Phage_P2_GpU"/>
    <property type="match status" value="1"/>
</dbReference>
<evidence type="ECO:0000313" key="1">
    <source>
        <dbReference type="EMBL" id="VFK12746.1"/>
    </source>
</evidence>
<organism evidence="1">
    <name type="scientific">Candidatus Kentrum sp. LFY</name>
    <dbReference type="NCBI Taxonomy" id="2126342"/>
    <lineage>
        <taxon>Bacteria</taxon>
        <taxon>Pseudomonadati</taxon>
        <taxon>Pseudomonadota</taxon>
        <taxon>Gammaproteobacteria</taxon>
        <taxon>Candidatus Kentrum</taxon>
    </lineage>
</organism>
<gene>
    <name evidence="1" type="ORF">BECKLFY1418C_GA0070996_100167</name>
</gene>
<proteinExistence type="predicted"/>
<dbReference type="InterPro" id="IPR016912">
    <property type="entry name" value="Phage_P2_GpU"/>
</dbReference>
<dbReference type="PIRSF" id="PIRSF029208">
    <property type="entry name" value="Phage_tail_GPU"/>
    <property type="match status" value="1"/>
</dbReference>
<sequence>MSYDPRPGVGYMMALGDYRFSVNEAAYQTLVHSSEYRWKSQERVGRLPAQQYVGPGTETVSLEGVIYPHYAGGIGQLDAMRLEANKGEPLMLVDGRGNVWQKWVITSIEETQSILFEDGTPRKVEFSLQLSRYGEDG</sequence>
<protein>
    <recommendedName>
        <fullName evidence="2">Phage tail protein</fullName>
    </recommendedName>
</protein>
<dbReference type="EMBL" id="CAADFN010000001">
    <property type="protein sequence ID" value="VFK12746.1"/>
    <property type="molecule type" value="Genomic_DNA"/>
</dbReference>
<name>A0A450W6T5_9GAMM</name>
<dbReference type="AlphaFoldDB" id="A0A450W6T5"/>